<evidence type="ECO:0000256" key="1">
    <source>
        <dbReference type="ARBA" id="ARBA00022491"/>
    </source>
</evidence>
<keyword evidence="4" id="KW-0804">Transcription</keyword>
<dbReference type="PRINTS" id="PR00455">
    <property type="entry name" value="HTHTETR"/>
</dbReference>
<dbReference type="EMBL" id="FNFB01000001">
    <property type="protein sequence ID" value="SDJ24157.1"/>
    <property type="molecule type" value="Genomic_DNA"/>
</dbReference>
<organism evidence="7 8">
    <name type="scientific">Nonomuraea maritima</name>
    <dbReference type="NCBI Taxonomy" id="683260"/>
    <lineage>
        <taxon>Bacteria</taxon>
        <taxon>Bacillati</taxon>
        <taxon>Actinomycetota</taxon>
        <taxon>Actinomycetes</taxon>
        <taxon>Streptosporangiales</taxon>
        <taxon>Streptosporangiaceae</taxon>
        <taxon>Nonomuraea</taxon>
    </lineage>
</organism>
<accession>A0A1G8S4K9</accession>
<evidence type="ECO:0000256" key="4">
    <source>
        <dbReference type="ARBA" id="ARBA00023163"/>
    </source>
</evidence>
<keyword evidence="8" id="KW-1185">Reference proteome</keyword>
<evidence type="ECO:0000313" key="7">
    <source>
        <dbReference type="EMBL" id="SDJ24157.1"/>
    </source>
</evidence>
<dbReference type="RefSeq" id="WP_090758514.1">
    <property type="nucleotide sequence ID" value="NZ_FNFB01000001.1"/>
</dbReference>
<dbReference type="SUPFAM" id="SSF46689">
    <property type="entry name" value="Homeodomain-like"/>
    <property type="match status" value="1"/>
</dbReference>
<reference evidence="7 8" key="1">
    <citation type="submission" date="2016-10" db="EMBL/GenBank/DDBJ databases">
        <authorList>
            <person name="de Groot N.N."/>
        </authorList>
    </citation>
    <scope>NUCLEOTIDE SEQUENCE [LARGE SCALE GENOMIC DNA]</scope>
    <source>
        <strain evidence="7 8">CGMCC 4.5681</strain>
    </source>
</reference>
<feature type="DNA-binding region" description="H-T-H motif" evidence="5">
    <location>
        <begin position="31"/>
        <end position="50"/>
    </location>
</feature>
<dbReference type="GO" id="GO:0003700">
    <property type="term" value="F:DNA-binding transcription factor activity"/>
    <property type="evidence" value="ECO:0007669"/>
    <property type="project" value="TreeGrafter"/>
</dbReference>
<dbReference type="OrthoDB" id="3288227at2"/>
<dbReference type="STRING" id="683260.SAMN05421874_101170"/>
<feature type="domain" description="HTH tetR-type" evidence="6">
    <location>
        <begin position="8"/>
        <end position="68"/>
    </location>
</feature>
<evidence type="ECO:0000256" key="5">
    <source>
        <dbReference type="PROSITE-ProRule" id="PRU00335"/>
    </source>
</evidence>
<dbReference type="Proteomes" id="UP000198683">
    <property type="component" value="Unassembled WGS sequence"/>
</dbReference>
<evidence type="ECO:0000256" key="3">
    <source>
        <dbReference type="ARBA" id="ARBA00023125"/>
    </source>
</evidence>
<dbReference type="PANTHER" id="PTHR30055:SF234">
    <property type="entry name" value="HTH-TYPE TRANSCRIPTIONAL REGULATOR BETI"/>
    <property type="match status" value="1"/>
</dbReference>
<keyword evidence="1" id="KW-0678">Repressor</keyword>
<dbReference type="InterPro" id="IPR001647">
    <property type="entry name" value="HTH_TetR"/>
</dbReference>
<dbReference type="AlphaFoldDB" id="A0A1G8S4K9"/>
<dbReference type="PANTHER" id="PTHR30055">
    <property type="entry name" value="HTH-TYPE TRANSCRIPTIONAL REGULATOR RUTR"/>
    <property type="match status" value="1"/>
</dbReference>
<evidence type="ECO:0000256" key="2">
    <source>
        <dbReference type="ARBA" id="ARBA00023015"/>
    </source>
</evidence>
<dbReference type="SUPFAM" id="SSF48498">
    <property type="entry name" value="Tetracyclin repressor-like, C-terminal domain"/>
    <property type="match status" value="1"/>
</dbReference>
<keyword evidence="3 5" id="KW-0238">DNA-binding</keyword>
<dbReference type="InterPro" id="IPR050109">
    <property type="entry name" value="HTH-type_TetR-like_transc_reg"/>
</dbReference>
<dbReference type="InterPro" id="IPR036271">
    <property type="entry name" value="Tet_transcr_reg_TetR-rel_C_sf"/>
</dbReference>
<dbReference type="GO" id="GO:0000976">
    <property type="term" value="F:transcription cis-regulatory region binding"/>
    <property type="evidence" value="ECO:0007669"/>
    <property type="project" value="TreeGrafter"/>
</dbReference>
<proteinExistence type="predicted"/>
<dbReference type="Pfam" id="PF00440">
    <property type="entry name" value="TetR_N"/>
    <property type="match status" value="1"/>
</dbReference>
<dbReference type="Gene3D" id="1.10.357.10">
    <property type="entry name" value="Tetracycline Repressor, domain 2"/>
    <property type="match status" value="1"/>
</dbReference>
<keyword evidence="2" id="KW-0805">Transcription regulation</keyword>
<evidence type="ECO:0000259" key="6">
    <source>
        <dbReference type="PROSITE" id="PS50977"/>
    </source>
</evidence>
<sequence length="197" mass="22617">MPRPSVEVERREQILRAACEVIAEVGLRSMRISDVARRAGTSSGTVHYYFASKREVVHAAFEDNFQRSIDRRRPIFEGEDDPRARLLAFVRSYLPVGEETVRAWRVWMELWSEALREPELQDLNERVYGEWRRFVAAVIRDGQTLGLLREGDAVEYANRLIGMIDGLAIQVLVGSRSMTVERMSAVCEGFLAELEQK</sequence>
<protein>
    <submittedName>
        <fullName evidence="7">DNA-binding transcriptional regulator, AcrR family</fullName>
    </submittedName>
</protein>
<dbReference type="InterPro" id="IPR039538">
    <property type="entry name" value="BetI_C"/>
</dbReference>
<dbReference type="Pfam" id="PF13977">
    <property type="entry name" value="TetR_C_6"/>
    <property type="match status" value="1"/>
</dbReference>
<evidence type="ECO:0000313" key="8">
    <source>
        <dbReference type="Proteomes" id="UP000198683"/>
    </source>
</evidence>
<dbReference type="InterPro" id="IPR009057">
    <property type="entry name" value="Homeodomain-like_sf"/>
</dbReference>
<gene>
    <name evidence="7" type="ORF">SAMN05421874_101170</name>
</gene>
<dbReference type="PROSITE" id="PS50977">
    <property type="entry name" value="HTH_TETR_2"/>
    <property type="match status" value="1"/>
</dbReference>
<name>A0A1G8S4K9_9ACTN</name>